<dbReference type="PANTHER" id="PTHR10127:SF850">
    <property type="entry name" value="METALLOENDOPEPTIDASE"/>
    <property type="match status" value="1"/>
</dbReference>
<organism evidence="4 5">
    <name type="scientific">Elizabethkingia anophelis</name>
    <dbReference type="NCBI Taxonomy" id="1117645"/>
    <lineage>
        <taxon>Bacteria</taxon>
        <taxon>Pseudomonadati</taxon>
        <taxon>Bacteroidota</taxon>
        <taxon>Flavobacteriia</taxon>
        <taxon>Flavobacteriales</taxon>
        <taxon>Weeksellaceae</taxon>
        <taxon>Elizabethkingia</taxon>
    </lineage>
</organism>
<feature type="binding site" evidence="1">
    <location>
        <position position="228"/>
    </location>
    <ligand>
        <name>Zn(2+)</name>
        <dbReference type="ChEBI" id="CHEBI:29105"/>
        <note>catalytic</note>
    </ligand>
</feature>
<dbReference type="Gene3D" id="3.40.390.10">
    <property type="entry name" value="Collagenase (Catalytic Domain)"/>
    <property type="match status" value="1"/>
</dbReference>
<proteinExistence type="predicted"/>
<keyword evidence="1" id="KW-0645">Protease</keyword>
<feature type="active site" evidence="1">
    <location>
        <position position="229"/>
    </location>
</feature>
<dbReference type="GO" id="GO:0004222">
    <property type="term" value="F:metalloendopeptidase activity"/>
    <property type="evidence" value="ECO:0007669"/>
    <property type="project" value="UniProtKB-UniRule"/>
</dbReference>
<dbReference type="GO" id="GO:0008270">
    <property type="term" value="F:zinc ion binding"/>
    <property type="evidence" value="ECO:0007669"/>
    <property type="project" value="UniProtKB-UniRule"/>
</dbReference>
<feature type="domain" description="Peptidase M12A" evidence="3">
    <location>
        <begin position="112"/>
        <end position="332"/>
    </location>
</feature>
<feature type="region of interest" description="Disordered" evidence="2">
    <location>
        <begin position="364"/>
        <end position="383"/>
    </location>
</feature>
<feature type="binding site" evidence="1">
    <location>
        <position position="238"/>
    </location>
    <ligand>
        <name>Zn(2+)</name>
        <dbReference type="ChEBI" id="CHEBI:29105"/>
        <note>catalytic</note>
    </ligand>
</feature>
<feature type="binding site" evidence="1">
    <location>
        <position position="232"/>
    </location>
    <ligand>
        <name>Zn(2+)</name>
        <dbReference type="ChEBI" id="CHEBI:29105"/>
        <note>catalytic</note>
    </ligand>
</feature>
<comment type="cofactor">
    <cofactor evidence="1">
        <name>Zn(2+)</name>
        <dbReference type="ChEBI" id="CHEBI:29105"/>
    </cofactor>
    <text evidence="1">Binds 1 zinc ion per subunit.</text>
</comment>
<dbReference type="PANTHER" id="PTHR10127">
    <property type="entry name" value="DISCOIDIN, CUB, EGF, LAMININ , AND ZINC METALLOPROTEASE DOMAIN CONTAINING"/>
    <property type="match status" value="1"/>
</dbReference>
<dbReference type="SUPFAM" id="SSF55486">
    <property type="entry name" value="Metalloproteases ('zincins'), catalytic domain"/>
    <property type="match status" value="1"/>
</dbReference>
<evidence type="ECO:0000256" key="1">
    <source>
        <dbReference type="PROSITE-ProRule" id="PRU01211"/>
    </source>
</evidence>
<keyword evidence="1" id="KW-0378">Hydrolase</keyword>
<dbReference type="SMART" id="SM00235">
    <property type="entry name" value="ZnMc"/>
    <property type="match status" value="1"/>
</dbReference>
<dbReference type="GO" id="GO:0006508">
    <property type="term" value="P:proteolysis"/>
    <property type="evidence" value="ECO:0007669"/>
    <property type="project" value="UniProtKB-KW"/>
</dbReference>
<sequence>MKKTLFLFLISILIISCKNDIDDNSTNQSKTIENNELITLKSGIVVEKRGDLYIFGGDMILSSLQLKSLDEKGNLLGDNEIPEDKADTSIHPVFNLPMSTLEGDNKTLPRNLGINANPYRLWAMVRFTYGASILNHPNRDMFQARIRKAMQQIQSQTNVRFYNATGQPTVDPTWGFAYPYIEMNYVGGIDVSTSSGIGRNPSGGRQFVNLANFAFPPFDYYNVPVIVHELLHAIGMMHEQNRPDRDSYVTINRSNLTPAGRGQFQKISTNYSYIGGYDYNSVMGYSSYTSSSSMVYDTSKPMYTKKDQSSINQGEVLSNLDRIWLNNYHLPYIARSDVYRELDEVVYGPNNTVLTANERRQLQARINNGNPNPPSGGRIPNNL</sequence>
<protein>
    <recommendedName>
        <fullName evidence="3">Peptidase M12A domain-containing protein</fullName>
    </recommendedName>
</protein>
<dbReference type="RefSeq" id="WP_078396760.1">
    <property type="nucleotide sequence ID" value="NZ_CP016374.1"/>
</dbReference>
<evidence type="ECO:0000256" key="2">
    <source>
        <dbReference type="SAM" id="MobiDB-lite"/>
    </source>
</evidence>
<dbReference type="PRINTS" id="PR00480">
    <property type="entry name" value="ASTACIN"/>
</dbReference>
<dbReference type="PROSITE" id="PS51864">
    <property type="entry name" value="ASTACIN"/>
    <property type="match status" value="1"/>
</dbReference>
<evidence type="ECO:0000259" key="3">
    <source>
        <dbReference type="PROSITE" id="PS51864"/>
    </source>
</evidence>
<dbReference type="PROSITE" id="PS51257">
    <property type="entry name" value="PROKAR_LIPOPROTEIN"/>
    <property type="match status" value="1"/>
</dbReference>
<accession>A0AAU8VIP3</accession>
<dbReference type="EMBL" id="CP016374">
    <property type="protein sequence ID" value="AQX03170.1"/>
    <property type="molecule type" value="Genomic_DNA"/>
</dbReference>
<dbReference type="AlphaFoldDB" id="A0AAU8VIP3"/>
<comment type="caution">
    <text evidence="1">Lacks conserved residue(s) required for the propagation of feature annotation.</text>
</comment>
<gene>
    <name evidence="4" type="ORF">BBD32_17755</name>
</gene>
<name>A0AAU8VIP3_9FLAO</name>
<evidence type="ECO:0000313" key="4">
    <source>
        <dbReference type="EMBL" id="AQX03170.1"/>
    </source>
</evidence>
<dbReference type="InterPro" id="IPR001506">
    <property type="entry name" value="Peptidase_M12A"/>
</dbReference>
<evidence type="ECO:0000313" key="5">
    <source>
        <dbReference type="Proteomes" id="UP000190848"/>
    </source>
</evidence>
<dbReference type="InterPro" id="IPR024079">
    <property type="entry name" value="MetalloPept_cat_dom_sf"/>
</dbReference>
<keyword evidence="1" id="KW-0479">Metal-binding</keyword>
<dbReference type="InterPro" id="IPR006026">
    <property type="entry name" value="Peptidase_Metallo"/>
</dbReference>
<keyword evidence="1" id="KW-0862">Zinc</keyword>
<reference evidence="4 5" key="1">
    <citation type="submission" date="2016-07" db="EMBL/GenBank/DDBJ databases">
        <title>Revisiting the taxonomy of the Elizabethkingia Genus using Whole-Genome Sequencing, Optical Mapping, and MALDI-TOF, along with proposal of three novel Elizabethkingia species: Elizabethkingia bruuniana sp. nov., Elizabethkingia ursingii sp. nov., and Elizabethkingia occulta sp. nov.</title>
        <authorList>
            <person name="Nicholson A.C."/>
        </authorList>
    </citation>
    <scope>NUCLEOTIDE SEQUENCE [LARGE SCALE GENOMIC DNA]</scope>
    <source>
        <strain evidence="4 5">F3201</strain>
    </source>
</reference>
<keyword evidence="1" id="KW-0482">Metalloprotease</keyword>
<dbReference type="Pfam" id="PF01400">
    <property type="entry name" value="Astacin"/>
    <property type="match status" value="1"/>
</dbReference>
<feature type="compositionally biased region" description="Low complexity" evidence="2">
    <location>
        <begin position="365"/>
        <end position="383"/>
    </location>
</feature>
<dbReference type="Proteomes" id="UP000190848">
    <property type="component" value="Chromosome"/>
</dbReference>